<feature type="transmembrane region" description="Helical" evidence="1">
    <location>
        <begin position="116"/>
        <end position="135"/>
    </location>
</feature>
<keyword evidence="1" id="KW-1133">Transmembrane helix</keyword>
<dbReference type="InterPro" id="IPR048147">
    <property type="entry name" value="CBO0543-like"/>
</dbReference>
<feature type="transmembrane region" description="Helical" evidence="1">
    <location>
        <begin position="142"/>
        <end position="160"/>
    </location>
</feature>
<dbReference type="NCBIfam" id="NF041644">
    <property type="entry name" value="CBO0543_fam"/>
    <property type="match status" value="1"/>
</dbReference>
<organism evidence="2 3">
    <name type="scientific">Lentibacillus juripiscarius</name>
    <dbReference type="NCBI Taxonomy" id="257446"/>
    <lineage>
        <taxon>Bacteria</taxon>
        <taxon>Bacillati</taxon>
        <taxon>Bacillota</taxon>
        <taxon>Bacilli</taxon>
        <taxon>Bacillales</taxon>
        <taxon>Bacillaceae</taxon>
        <taxon>Lentibacillus</taxon>
    </lineage>
</organism>
<evidence type="ECO:0000256" key="1">
    <source>
        <dbReference type="SAM" id="Phobius"/>
    </source>
</evidence>
<dbReference type="Proteomes" id="UP001597502">
    <property type="component" value="Unassembled WGS sequence"/>
</dbReference>
<name>A0ABW5V4A3_9BACI</name>
<feature type="transmembrane region" description="Helical" evidence="1">
    <location>
        <begin position="25"/>
        <end position="44"/>
    </location>
</feature>
<feature type="transmembrane region" description="Helical" evidence="1">
    <location>
        <begin position="64"/>
        <end position="81"/>
    </location>
</feature>
<accession>A0ABW5V4A3</accession>
<keyword evidence="1" id="KW-0812">Transmembrane</keyword>
<comment type="caution">
    <text evidence="2">The sequence shown here is derived from an EMBL/GenBank/DDBJ whole genome shotgun (WGS) entry which is preliminary data.</text>
</comment>
<evidence type="ECO:0000313" key="3">
    <source>
        <dbReference type="Proteomes" id="UP001597502"/>
    </source>
</evidence>
<proteinExistence type="predicted"/>
<protein>
    <submittedName>
        <fullName evidence="2">CBO0543 family protein</fullName>
    </submittedName>
</protein>
<evidence type="ECO:0000313" key="2">
    <source>
        <dbReference type="EMBL" id="MFD2759639.1"/>
    </source>
</evidence>
<dbReference type="EMBL" id="JBHUNA010000003">
    <property type="protein sequence ID" value="MFD2759639.1"/>
    <property type="molecule type" value="Genomic_DNA"/>
</dbReference>
<keyword evidence="3" id="KW-1185">Reference proteome</keyword>
<gene>
    <name evidence="2" type="ORF">ACFSUO_01385</name>
</gene>
<sequence>MHLIVILIAIIAAWYRADWSRFREFHATILYLISMNLLYYFFTVDYRLWVLYSHVGLPVEMLDLFYTFLLFPCTVMLYLTGFPHGWGRQVLHIGKWVLLYFGFEAVGYWLNAIHYFHGWSLIWSFLLLMVMFPMLRLHYKRPFLAYGLSVIIIIFLLYWFDVPWTMKA</sequence>
<reference evidence="3" key="1">
    <citation type="journal article" date="2019" name="Int. J. Syst. Evol. Microbiol.">
        <title>The Global Catalogue of Microorganisms (GCM) 10K type strain sequencing project: providing services to taxonomists for standard genome sequencing and annotation.</title>
        <authorList>
            <consortium name="The Broad Institute Genomics Platform"/>
            <consortium name="The Broad Institute Genome Sequencing Center for Infectious Disease"/>
            <person name="Wu L."/>
            <person name="Ma J."/>
        </authorList>
    </citation>
    <scope>NUCLEOTIDE SEQUENCE [LARGE SCALE GENOMIC DNA]</scope>
    <source>
        <strain evidence="3">TISTR 1535</strain>
    </source>
</reference>
<keyword evidence="1" id="KW-0472">Membrane</keyword>